<reference evidence="2" key="1">
    <citation type="submission" date="2021-04" db="EMBL/GenBank/DDBJ databases">
        <authorList>
            <person name="Tunstrom K."/>
        </authorList>
    </citation>
    <scope>NUCLEOTIDE SEQUENCE</scope>
</reference>
<keyword evidence="1" id="KW-1133">Transmembrane helix</keyword>
<dbReference type="OrthoDB" id="7384592at2759"/>
<evidence type="ECO:0000256" key="1">
    <source>
        <dbReference type="SAM" id="Phobius"/>
    </source>
</evidence>
<comment type="caution">
    <text evidence="2">The sequence shown here is derived from an EMBL/GenBank/DDBJ whole genome shotgun (WGS) entry which is preliminary data.</text>
</comment>
<keyword evidence="3" id="KW-1185">Reference proteome</keyword>
<proteinExistence type="predicted"/>
<keyword evidence="1" id="KW-0812">Transmembrane</keyword>
<keyword evidence="1" id="KW-0472">Membrane</keyword>
<feature type="transmembrane region" description="Helical" evidence="1">
    <location>
        <begin position="86"/>
        <end position="108"/>
    </location>
</feature>
<accession>A0A8S3X9H3</accession>
<gene>
    <name evidence="2" type="ORF">PAPOLLO_LOCUS15549</name>
</gene>
<protein>
    <submittedName>
        <fullName evidence="2">(apollo) hypothetical protein</fullName>
    </submittedName>
</protein>
<dbReference type="EMBL" id="CAJQZP010001037">
    <property type="protein sequence ID" value="CAG5011214.1"/>
    <property type="molecule type" value="Genomic_DNA"/>
</dbReference>
<name>A0A8S3X9H3_PARAO</name>
<organism evidence="2 3">
    <name type="scientific">Parnassius apollo</name>
    <name type="common">Apollo butterfly</name>
    <name type="synonym">Papilio apollo</name>
    <dbReference type="NCBI Taxonomy" id="110799"/>
    <lineage>
        <taxon>Eukaryota</taxon>
        <taxon>Metazoa</taxon>
        <taxon>Ecdysozoa</taxon>
        <taxon>Arthropoda</taxon>
        <taxon>Hexapoda</taxon>
        <taxon>Insecta</taxon>
        <taxon>Pterygota</taxon>
        <taxon>Neoptera</taxon>
        <taxon>Endopterygota</taxon>
        <taxon>Lepidoptera</taxon>
        <taxon>Glossata</taxon>
        <taxon>Ditrysia</taxon>
        <taxon>Papilionoidea</taxon>
        <taxon>Papilionidae</taxon>
        <taxon>Parnassiinae</taxon>
        <taxon>Parnassini</taxon>
        <taxon>Parnassius</taxon>
        <taxon>Parnassius</taxon>
    </lineage>
</organism>
<dbReference type="Proteomes" id="UP000691718">
    <property type="component" value="Unassembled WGS sequence"/>
</dbReference>
<evidence type="ECO:0000313" key="2">
    <source>
        <dbReference type="EMBL" id="CAG5011214.1"/>
    </source>
</evidence>
<evidence type="ECO:0000313" key="3">
    <source>
        <dbReference type="Proteomes" id="UP000691718"/>
    </source>
</evidence>
<sequence>MSPVPRLLIDINITKSEETAFTKMFSKFLKPALQVRLGALLLQHKKVFPQLIIIRPAGEMLPPTQYDVPIPRKLRLSYALKEYWEIIPLVLVTMTAVSFMFASIAWACKNKVDVVYKSRSRENISRTMDLRNPTVHKLITINQRYEPWPEMQDVLDKMAIAEKRALARLQACGHA</sequence>
<dbReference type="AlphaFoldDB" id="A0A8S3X9H3"/>